<evidence type="ECO:0000256" key="1">
    <source>
        <dbReference type="SAM" id="Phobius"/>
    </source>
</evidence>
<gene>
    <name evidence="3" type="ordered locus">Metbo_0976</name>
</gene>
<keyword evidence="1" id="KW-0812">Transmembrane</keyword>
<keyword evidence="4" id="KW-1185">Reference proteome</keyword>
<dbReference type="eggNOG" id="arCOG01385">
    <property type="taxonomic scope" value="Archaea"/>
</dbReference>
<dbReference type="InterPro" id="IPR050834">
    <property type="entry name" value="Glycosyltransf_2"/>
</dbReference>
<proteinExistence type="predicted"/>
<dbReference type="GeneID" id="10277425"/>
<accession>F0TC72</accession>
<feature type="transmembrane region" description="Helical" evidence="1">
    <location>
        <begin position="303"/>
        <end position="323"/>
    </location>
</feature>
<evidence type="ECO:0000313" key="4">
    <source>
        <dbReference type="Proteomes" id="UP000007490"/>
    </source>
</evidence>
<dbReference type="Proteomes" id="UP000007490">
    <property type="component" value="Chromosome"/>
</dbReference>
<keyword evidence="3" id="KW-0808">Transferase</keyword>
<evidence type="ECO:0000313" key="3">
    <source>
        <dbReference type="EMBL" id="ADZ09223.1"/>
    </source>
</evidence>
<dbReference type="GO" id="GO:0016740">
    <property type="term" value="F:transferase activity"/>
    <property type="evidence" value="ECO:0007669"/>
    <property type="project" value="UniProtKB-KW"/>
</dbReference>
<dbReference type="SUPFAM" id="SSF53448">
    <property type="entry name" value="Nucleotide-diphospho-sugar transferases"/>
    <property type="match status" value="1"/>
</dbReference>
<protein>
    <submittedName>
        <fullName evidence="3">Glycosyl transferase family 2</fullName>
    </submittedName>
</protein>
<dbReference type="STRING" id="877455.Metbo_0976"/>
<dbReference type="InterPro" id="IPR001173">
    <property type="entry name" value="Glyco_trans_2-like"/>
</dbReference>
<organism evidence="3 4">
    <name type="scientific">Methanobacterium lacus (strain AL-21)</name>
    <dbReference type="NCBI Taxonomy" id="877455"/>
    <lineage>
        <taxon>Archaea</taxon>
        <taxon>Methanobacteriati</taxon>
        <taxon>Methanobacteriota</taxon>
        <taxon>Methanomada group</taxon>
        <taxon>Methanobacteria</taxon>
        <taxon>Methanobacteriales</taxon>
        <taxon>Methanobacteriaceae</taxon>
        <taxon>Methanobacterium</taxon>
    </lineage>
</organism>
<feature type="transmembrane region" description="Helical" evidence="1">
    <location>
        <begin position="253"/>
        <end position="272"/>
    </location>
</feature>
<reference evidence="3 4" key="2">
    <citation type="journal article" date="2014" name="Int. J. Syst. Evol. Microbiol.">
        <title>Methanobacterium paludis sp. nov. and a novel strain of Methanobacterium lacus isolated from northern peatlands.</title>
        <authorList>
            <person name="Cadillo-Quiroz H."/>
            <person name="Brauer S.L."/>
            <person name="Goodson N."/>
            <person name="Yavitt J.B."/>
            <person name="Zinder S.H."/>
        </authorList>
    </citation>
    <scope>NUCLEOTIDE SEQUENCE [LARGE SCALE GENOMIC DNA]</scope>
    <source>
        <strain evidence="3 4">AL-21</strain>
    </source>
</reference>
<keyword evidence="1" id="KW-0472">Membrane</keyword>
<feature type="transmembrane region" description="Helical" evidence="1">
    <location>
        <begin position="278"/>
        <end position="296"/>
    </location>
</feature>
<dbReference type="InterPro" id="IPR029044">
    <property type="entry name" value="Nucleotide-diphossugar_trans"/>
</dbReference>
<dbReference type="Pfam" id="PF00535">
    <property type="entry name" value="Glycos_transf_2"/>
    <property type="match status" value="1"/>
</dbReference>
<dbReference type="Gene3D" id="3.90.550.10">
    <property type="entry name" value="Spore Coat Polysaccharide Biosynthesis Protein SpsA, Chain A"/>
    <property type="match status" value="1"/>
</dbReference>
<dbReference type="KEGG" id="mel:Metbo_0976"/>
<dbReference type="PANTHER" id="PTHR43685:SF2">
    <property type="entry name" value="GLYCOSYLTRANSFERASE 2-LIKE DOMAIN-CONTAINING PROTEIN"/>
    <property type="match status" value="1"/>
</dbReference>
<sequence length="329" mass="37501">MIKITVGIIARNEEKNISETLKKVLNQSLDCSKYEVLVVDGNSDDKTREIAEKILKSSKISYKVLNEHDFGFYGHCFARNLVIDNSAETADYIAYTDADCLVDKKWLETLYRSILQSDDDVAGAGGPRLIAKTDNKTEMIINSLITSFIASGANPAFHSRNIKYVKSIANYNAIYKKSIISKFRYDKSLIMSDDNELNFRLRKAGYLFLNVPEAKIWHHETGSIKEFASNMFKYGVNISNTVKKHRSMITINVPLTTLFIAYIILLIPLYYFLGFITLIPMGLYILFAILVFFEVFMRTKSLYSVLVFILLPVEHVAYGLGVYSNLIRH</sequence>
<dbReference type="RefSeq" id="WP_013644574.1">
    <property type="nucleotide sequence ID" value="NC_015216.1"/>
</dbReference>
<reference evidence="4" key="1">
    <citation type="submission" date="2011-02" db="EMBL/GenBank/DDBJ databases">
        <title>Complete sequence of Methanobacterium sp. AL-21.</title>
        <authorList>
            <consortium name="US DOE Joint Genome Institute"/>
            <person name="Lucas S."/>
            <person name="Copeland A."/>
            <person name="Lapidus A."/>
            <person name="Cheng J.-F."/>
            <person name="Goodwin L."/>
            <person name="Pitluck S."/>
            <person name="Chertkov O."/>
            <person name="Detter J.C."/>
            <person name="Han C."/>
            <person name="Tapia R."/>
            <person name="Land M."/>
            <person name="Hauser L."/>
            <person name="Kyrpides N."/>
            <person name="Ivanova N."/>
            <person name="Mikhailova N."/>
            <person name="Pagani I."/>
            <person name="Cadillo-Quiroz H."/>
            <person name="Imachi H."/>
            <person name="Zinder S."/>
            <person name="Liu W."/>
            <person name="Woyke T."/>
        </authorList>
    </citation>
    <scope>NUCLEOTIDE SEQUENCE [LARGE SCALE GENOMIC DNA]</scope>
    <source>
        <strain evidence="4">AL-21</strain>
    </source>
</reference>
<dbReference type="PANTHER" id="PTHR43685">
    <property type="entry name" value="GLYCOSYLTRANSFERASE"/>
    <property type="match status" value="1"/>
</dbReference>
<dbReference type="AlphaFoldDB" id="F0TC72"/>
<keyword evidence="1" id="KW-1133">Transmembrane helix</keyword>
<dbReference type="EMBL" id="CP002551">
    <property type="protein sequence ID" value="ADZ09223.1"/>
    <property type="molecule type" value="Genomic_DNA"/>
</dbReference>
<feature type="domain" description="Glycosyltransferase 2-like" evidence="2">
    <location>
        <begin position="5"/>
        <end position="140"/>
    </location>
</feature>
<evidence type="ECO:0000259" key="2">
    <source>
        <dbReference type="Pfam" id="PF00535"/>
    </source>
</evidence>
<name>F0TC72_METLA</name>
<dbReference type="HOGENOM" id="CLU_025996_19_0_2"/>